<feature type="signal peptide" evidence="3">
    <location>
        <begin position="1"/>
        <end position="22"/>
    </location>
</feature>
<evidence type="ECO:0000313" key="4">
    <source>
        <dbReference type="EMBL" id="MFC3100709.1"/>
    </source>
</evidence>
<accession>A0ABV7EFU1</accession>
<keyword evidence="3" id="KW-0732">Signal</keyword>
<gene>
    <name evidence="4" type="ORF">ACFODK_07405</name>
</gene>
<dbReference type="EMBL" id="JBHRSU010000025">
    <property type="protein sequence ID" value="MFC3100709.1"/>
    <property type="molecule type" value="Genomic_DNA"/>
</dbReference>
<feature type="transmembrane region" description="Helical" evidence="2">
    <location>
        <begin position="62"/>
        <end position="81"/>
    </location>
</feature>
<keyword evidence="2" id="KW-1133">Transmembrane helix</keyword>
<proteinExistence type="predicted"/>
<evidence type="ECO:0000256" key="1">
    <source>
        <dbReference type="SAM" id="MobiDB-lite"/>
    </source>
</evidence>
<reference evidence="5" key="1">
    <citation type="journal article" date="2019" name="Int. J. Syst. Evol. Microbiol.">
        <title>The Global Catalogue of Microorganisms (GCM) 10K type strain sequencing project: providing services to taxonomists for standard genome sequencing and annotation.</title>
        <authorList>
            <consortium name="The Broad Institute Genomics Platform"/>
            <consortium name="The Broad Institute Genome Sequencing Center for Infectious Disease"/>
            <person name="Wu L."/>
            <person name="Ma J."/>
        </authorList>
    </citation>
    <scope>NUCLEOTIDE SEQUENCE [LARGE SCALE GENOMIC DNA]</scope>
    <source>
        <strain evidence="5">KCTC 52606</strain>
    </source>
</reference>
<keyword evidence="2" id="KW-0812">Transmembrane</keyword>
<comment type="caution">
    <text evidence="4">The sequence shown here is derived from an EMBL/GenBank/DDBJ whole genome shotgun (WGS) entry which is preliminary data.</text>
</comment>
<evidence type="ECO:0000256" key="3">
    <source>
        <dbReference type="SAM" id="SignalP"/>
    </source>
</evidence>
<evidence type="ECO:0000313" key="5">
    <source>
        <dbReference type="Proteomes" id="UP001595378"/>
    </source>
</evidence>
<feature type="region of interest" description="Disordered" evidence="1">
    <location>
        <begin position="205"/>
        <end position="246"/>
    </location>
</feature>
<feature type="chain" id="PRO_5046476959" evidence="3">
    <location>
        <begin position="23"/>
        <end position="246"/>
    </location>
</feature>
<keyword evidence="2" id="KW-0472">Membrane</keyword>
<protein>
    <submittedName>
        <fullName evidence="4">Uncharacterized protein</fullName>
    </submittedName>
</protein>
<organism evidence="4 5">
    <name type="scientific">Alteraurantiacibacter lauratis</name>
    <dbReference type="NCBI Taxonomy" id="2054627"/>
    <lineage>
        <taxon>Bacteria</taxon>
        <taxon>Pseudomonadati</taxon>
        <taxon>Pseudomonadota</taxon>
        <taxon>Alphaproteobacteria</taxon>
        <taxon>Sphingomonadales</taxon>
        <taxon>Erythrobacteraceae</taxon>
        <taxon>Alteraurantiacibacter</taxon>
    </lineage>
</organism>
<dbReference type="RefSeq" id="WP_336920544.1">
    <property type="nucleotide sequence ID" value="NZ_JBANRN010000019.1"/>
</dbReference>
<keyword evidence="5" id="KW-1185">Reference proteome</keyword>
<name>A0ABV7EFU1_9SPHN</name>
<evidence type="ECO:0000256" key="2">
    <source>
        <dbReference type="SAM" id="Phobius"/>
    </source>
</evidence>
<sequence length="246" mass="26102">MAASRLRFGAFLAAIGLGATFAAPGSAASFPLGAGRGPVIENAQGYGHYRPYRRDRVRTGDVIAGAAVIGLIAAIATSAANNRERVREPYRQPYPGPYREPRRDARGMIGNGLNAAVDMCVSEIERGRDRVREVDQATRDAGGWRVSGRLEQGDQFACRIDNDGRIRAIDIGRELAWLEGAAAAEGGPQLSDDAYARARAATRQLPAGYDSRGVDSDLGAGQDEPRPAYPGGPLPGEEGYSDSWGG</sequence>
<dbReference type="Proteomes" id="UP001595378">
    <property type="component" value="Unassembled WGS sequence"/>
</dbReference>